<feature type="transmembrane region" description="Helical" evidence="14">
    <location>
        <begin position="300"/>
        <end position="319"/>
    </location>
</feature>
<feature type="domain" description="Rhodopsin" evidence="16">
    <location>
        <begin position="119"/>
        <end position="362"/>
    </location>
</feature>
<feature type="domain" description="CFEM" evidence="15">
    <location>
        <begin position="29"/>
        <end position="90"/>
    </location>
</feature>
<dbReference type="Pfam" id="PF20684">
    <property type="entry name" value="Fung_rhodopsin"/>
    <property type="match status" value="1"/>
</dbReference>
<evidence type="ECO:0000256" key="9">
    <source>
        <dbReference type="ARBA" id="ARBA00022989"/>
    </source>
</evidence>
<comment type="similarity">
    <text evidence="13">Belongs to the SAT4 family.</text>
</comment>
<dbReference type="OrthoDB" id="408702at2759"/>
<dbReference type="EMBL" id="JABCIY010000166">
    <property type="protein sequence ID" value="KAF7190981.1"/>
    <property type="molecule type" value="Genomic_DNA"/>
</dbReference>
<dbReference type="InterPro" id="IPR008427">
    <property type="entry name" value="Extracellular_membr_CFEM_dom"/>
</dbReference>
<comment type="caution">
    <text evidence="17">The sequence shown here is derived from an EMBL/GenBank/DDBJ whole genome shotgun (WGS) entry which is preliminary data.</text>
</comment>
<dbReference type="GO" id="GO:0098552">
    <property type="term" value="C:side of membrane"/>
    <property type="evidence" value="ECO:0007669"/>
    <property type="project" value="UniProtKB-KW"/>
</dbReference>
<keyword evidence="12" id="KW-0449">Lipoprotein</keyword>
<feature type="transmembrane region" description="Helical" evidence="14">
    <location>
        <begin position="264"/>
        <end position="288"/>
    </location>
</feature>
<dbReference type="PANTHER" id="PTHR33048">
    <property type="entry name" value="PTH11-LIKE INTEGRAL MEMBRANE PROTEIN (AFU_ORTHOLOGUE AFUA_5G11245)"/>
    <property type="match status" value="1"/>
</dbReference>
<dbReference type="GO" id="GO:0005576">
    <property type="term" value="C:extracellular region"/>
    <property type="evidence" value="ECO:0007669"/>
    <property type="project" value="UniProtKB-SubCell"/>
</dbReference>
<feature type="transmembrane region" description="Helical" evidence="14">
    <location>
        <begin position="339"/>
        <end position="361"/>
    </location>
</feature>
<feature type="transmembrane region" description="Helical" evidence="14">
    <location>
        <begin position="134"/>
        <end position="156"/>
    </location>
</feature>
<feature type="transmembrane region" description="Helical" evidence="14">
    <location>
        <begin position="216"/>
        <end position="244"/>
    </location>
</feature>
<gene>
    <name evidence="17" type="ORF">HII31_07673</name>
</gene>
<evidence type="ECO:0000256" key="3">
    <source>
        <dbReference type="ARBA" id="ARBA00004613"/>
    </source>
</evidence>
<comment type="subcellular location">
    <subcellularLocation>
        <location evidence="2">Membrane</location>
        <topology evidence="2">Lipid-anchor</topology>
        <topology evidence="2">GPI-anchor</topology>
    </subcellularLocation>
    <subcellularLocation>
        <location evidence="1">Membrane</location>
        <topology evidence="1">Multi-pass membrane protein</topology>
    </subcellularLocation>
    <subcellularLocation>
        <location evidence="3">Secreted</location>
    </subcellularLocation>
</comment>
<keyword evidence="7 14" id="KW-0812">Transmembrane</keyword>
<evidence type="ECO:0000256" key="4">
    <source>
        <dbReference type="ARBA" id="ARBA00010031"/>
    </source>
</evidence>
<feature type="transmembrane region" description="Helical" evidence="14">
    <location>
        <begin position="101"/>
        <end position="122"/>
    </location>
</feature>
<organism evidence="17 18">
    <name type="scientific">Pseudocercospora fuligena</name>
    <dbReference type="NCBI Taxonomy" id="685502"/>
    <lineage>
        <taxon>Eukaryota</taxon>
        <taxon>Fungi</taxon>
        <taxon>Dikarya</taxon>
        <taxon>Ascomycota</taxon>
        <taxon>Pezizomycotina</taxon>
        <taxon>Dothideomycetes</taxon>
        <taxon>Dothideomycetidae</taxon>
        <taxon>Mycosphaerellales</taxon>
        <taxon>Mycosphaerellaceae</taxon>
        <taxon>Pseudocercospora</taxon>
    </lineage>
</organism>
<reference evidence="17" key="1">
    <citation type="submission" date="2020-04" db="EMBL/GenBank/DDBJ databases">
        <title>Draft genome resource of the tomato pathogen Pseudocercospora fuligena.</title>
        <authorList>
            <person name="Zaccaron A."/>
        </authorList>
    </citation>
    <scope>NUCLEOTIDE SEQUENCE</scope>
    <source>
        <strain evidence="17">PF001</strain>
    </source>
</reference>
<evidence type="ECO:0000313" key="18">
    <source>
        <dbReference type="Proteomes" id="UP000660729"/>
    </source>
</evidence>
<keyword evidence="9 14" id="KW-1133">Transmembrane helix</keyword>
<evidence type="ECO:0000256" key="11">
    <source>
        <dbReference type="ARBA" id="ARBA00023157"/>
    </source>
</evidence>
<evidence type="ECO:0000256" key="6">
    <source>
        <dbReference type="ARBA" id="ARBA00022622"/>
    </source>
</evidence>
<comment type="similarity">
    <text evidence="4">Belongs to the RBT5 family.</text>
</comment>
<keyword evidence="5" id="KW-0964">Secreted</keyword>
<dbReference type="Pfam" id="PF05730">
    <property type="entry name" value="CFEM"/>
    <property type="match status" value="1"/>
</dbReference>
<evidence type="ECO:0000259" key="15">
    <source>
        <dbReference type="Pfam" id="PF05730"/>
    </source>
</evidence>
<keyword evidence="6" id="KW-0336">GPI-anchor</keyword>
<keyword evidence="18" id="KW-1185">Reference proteome</keyword>
<sequence>MNLVLAVLASATHGADLKPRNDINITAFTALPQCARDCGTRVLAAFQCLPTDPCFCLTEGPQVDALSACLMRSCTLEGALASQKFQAETCGFPFRDKGPKIAATSYALFGVATIFVLARFVSRMRRLYGAGFGADDWIVAFAYLPMVGMTIVAFFEDHYGSGRDVWTVPVSNLEPFALWFYIGQPFYVVVTYLTKLSLVFLYLRIWHEEHMSSFRITCWIVATSLIMCTIGCVLACIFPCQPISYAWRQVLPRVTGTCSNRVAAAYAFSGINIAYDVVVLLIPIPRFIGLKISIYKKIGLCACFLAGFAVTAISIIRLTHLSSLNNSRNPTWDFAAPGFWSLVEVYCSMICCCTPAMAGFLHRLYTEVLHRPLSYFRGSMTSVRSDSQLMQSRHESAGQFLGEGEIYIDEKGRVRGRNTSDVVHVEKAASEQARIPSLDGKERPKEVARFPSEANVVQTVLQEPRPVIMRLSDEEEQEVIFAARQRGILKTYE</sequence>
<evidence type="ECO:0000256" key="7">
    <source>
        <dbReference type="ARBA" id="ARBA00022692"/>
    </source>
</evidence>
<keyword evidence="8" id="KW-0732">Signal</keyword>
<dbReference type="AlphaFoldDB" id="A0A8H6RED0"/>
<evidence type="ECO:0000256" key="10">
    <source>
        <dbReference type="ARBA" id="ARBA00023136"/>
    </source>
</evidence>
<keyword evidence="11" id="KW-1015">Disulfide bond</keyword>
<keyword evidence="6" id="KW-0325">Glycoprotein</keyword>
<evidence type="ECO:0000256" key="12">
    <source>
        <dbReference type="ARBA" id="ARBA00023288"/>
    </source>
</evidence>
<dbReference type="InterPro" id="IPR052337">
    <property type="entry name" value="SAT4-like"/>
</dbReference>
<accession>A0A8H6RED0</accession>
<evidence type="ECO:0008006" key="19">
    <source>
        <dbReference type="Google" id="ProtNLM"/>
    </source>
</evidence>
<dbReference type="InterPro" id="IPR049326">
    <property type="entry name" value="Rhodopsin_dom_fungi"/>
</dbReference>
<dbReference type="PANTHER" id="PTHR33048:SF143">
    <property type="entry name" value="EXTRACELLULAR MEMBRANE PROTEIN CFEM DOMAIN-CONTAINING PROTEIN-RELATED"/>
    <property type="match status" value="1"/>
</dbReference>
<evidence type="ECO:0000256" key="2">
    <source>
        <dbReference type="ARBA" id="ARBA00004589"/>
    </source>
</evidence>
<dbReference type="Proteomes" id="UP000660729">
    <property type="component" value="Unassembled WGS sequence"/>
</dbReference>
<name>A0A8H6RED0_9PEZI</name>
<evidence type="ECO:0000256" key="13">
    <source>
        <dbReference type="ARBA" id="ARBA00038359"/>
    </source>
</evidence>
<feature type="transmembrane region" description="Helical" evidence="14">
    <location>
        <begin position="176"/>
        <end position="204"/>
    </location>
</feature>
<keyword evidence="10 14" id="KW-0472">Membrane</keyword>
<evidence type="ECO:0000256" key="5">
    <source>
        <dbReference type="ARBA" id="ARBA00022525"/>
    </source>
</evidence>
<evidence type="ECO:0000259" key="16">
    <source>
        <dbReference type="Pfam" id="PF20684"/>
    </source>
</evidence>
<evidence type="ECO:0000256" key="1">
    <source>
        <dbReference type="ARBA" id="ARBA00004141"/>
    </source>
</evidence>
<evidence type="ECO:0000256" key="14">
    <source>
        <dbReference type="SAM" id="Phobius"/>
    </source>
</evidence>
<evidence type="ECO:0000313" key="17">
    <source>
        <dbReference type="EMBL" id="KAF7190981.1"/>
    </source>
</evidence>
<evidence type="ECO:0000256" key="8">
    <source>
        <dbReference type="ARBA" id="ARBA00022729"/>
    </source>
</evidence>
<proteinExistence type="inferred from homology"/>
<protein>
    <recommendedName>
        <fullName evidence="19">Extracellular membrane protein CFEM domain-containing protein</fullName>
    </recommendedName>
</protein>